<dbReference type="Gene3D" id="3.60.21.10">
    <property type="match status" value="1"/>
</dbReference>
<comment type="similarity">
    <text evidence="1">Belongs to the CapA family.</text>
</comment>
<keyword evidence="5" id="KW-1185">Reference proteome</keyword>
<dbReference type="PROSITE" id="PS51257">
    <property type="entry name" value="PROKAR_LIPOPROTEIN"/>
    <property type="match status" value="1"/>
</dbReference>
<dbReference type="InterPro" id="IPR019079">
    <property type="entry name" value="Capsule_synth_CapA"/>
</dbReference>
<dbReference type="SMART" id="SM00854">
    <property type="entry name" value="PGA_cap"/>
    <property type="match status" value="1"/>
</dbReference>
<gene>
    <name evidence="4" type="ORF">JN11_02651</name>
</gene>
<keyword evidence="2" id="KW-0732">Signal</keyword>
<name>A0A562U1Y3_9SPHI</name>
<reference evidence="4 5" key="1">
    <citation type="submission" date="2019-07" db="EMBL/GenBank/DDBJ databases">
        <title>Genomic Encyclopedia of Archaeal and Bacterial Type Strains, Phase II (KMG-II): from individual species to whole genera.</title>
        <authorList>
            <person name="Goeker M."/>
        </authorList>
    </citation>
    <scope>NUCLEOTIDE SEQUENCE [LARGE SCALE GENOMIC DNA]</scope>
    <source>
        <strain evidence="4 5">ATCC BAA-1854</strain>
    </source>
</reference>
<dbReference type="PANTHER" id="PTHR33393:SF11">
    <property type="entry name" value="POLYGLUTAMINE SYNTHESIS ACCESSORY PROTEIN RV0574C-RELATED"/>
    <property type="match status" value="1"/>
</dbReference>
<dbReference type="AlphaFoldDB" id="A0A562U1Y3"/>
<evidence type="ECO:0000259" key="3">
    <source>
        <dbReference type="SMART" id="SM00854"/>
    </source>
</evidence>
<dbReference type="PANTHER" id="PTHR33393">
    <property type="entry name" value="POLYGLUTAMINE SYNTHESIS ACCESSORY PROTEIN RV0574C-RELATED"/>
    <property type="match status" value="1"/>
</dbReference>
<organism evidence="4 5">
    <name type="scientific">Mucilaginibacter frigoritolerans</name>
    <dbReference type="NCBI Taxonomy" id="652788"/>
    <lineage>
        <taxon>Bacteria</taxon>
        <taxon>Pseudomonadati</taxon>
        <taxon>Bacteroidota</taxon>
        <taxon>Sphingobacteriia</taxon>
        <taxon>Sphingobacteriales</taxon>
        <taxon>Sphingobacteriaceae</taxon>
        <taxon>Mucilaginibacter</taxon>
    </lineage>
</organism>
<sequence length="385" mass="41711">MKGRLLLLVIGFALFFSSCQDGAPQQQAIHHSKKIKKQLIEKPKVAERDSFCIAAVGDIMLGSSYPDNRTLPPDSQLFNGLKNVSDELHGADITFGNLEGALADTGAPAHYKLNLKSKAYLFRMPEFFGGVLKDAGFNVLSLANNHIGDFGDSGRFNTMRVLDSLGIEYGGQVSHPSSIFKVNGVTYGFCAFAPNSQTLSILDLKNAASVIQQLKQQCDIVIVSFHGGGEGAAYEHVPLAAESYISEKRGDVRAFAHNAIDAGADVILGNGPHVCRAMEVYKNRLIAYSLGNFCTYKSVSVSGVCGYAPLLKVYVNRKGEFLKGRIISNIQTHNKGLETDTLNRAVNRIKMLTKADFPESGLNISDDGQLTPNINLMAVAGKEKF</sequence>
<proteinExistence type="inferred from homology"/>
<dbReference type="Pfam" id="PF09587">
    <property type="entry name" value="PGA_cap"/>
    <property type="match status" value="1"/>
</dbReference>
<evidence type="ECO:0000256" key="2">
    <source>
        <dbReference type="SAM" id="SignalP"/>
    </source>
</evidence>
<feature type="domain" description="Capsule synthesis protein CapA" evidence="3">
    <location>
        <begin position="52"/>
        <end position="297"/>
    </location>
</feature>
<evidence type="ECO:0000313" key="5">
    <source>
        <dbReference type="Proteomes" id="UP000317010"/>
    </source>
</evidence>
<dbReference type="InterPro" id="IPR052169">
    <property type="entry name" value="CW_Biosynth-Accessory"/>
</dbReference>
<protein>
    <submittedName>
        <fullName evidence="4">Capsule synthesis protein PGA_cap</fullName>
    </submittedName>
</protein>
<evidence type="ECO:0000256" key="1">
    <source>
        <dbReference type="ARBA" id="ARBA00005662"/>
    </source>
</evidence>
<dbReference type="SUPFAM" id="SSF56300">
    <property type="entry name" value="Metallo-dependent phosphatases"/>
    <property type="match status" value="1"/>
</dbReference>
<comment type="caution">
    <text evidence="4">The sequence shown here is derived from an EMBL/GenBank/DDBJ whole genome shotgun (WGS) entry which is preliminary data.</text>
</comment>
<dbReference type="CDD" id="cd07381">
    <property type="entry name" value="MPP_CapA"/>
    <property type="match status" value="1"/>
</dbReference>
<dbReference type="EMBL" id="VLLI01000007">
    <property type="protein sequence ID" value="TWI99334.1"/>
    <property type="molecule type" value="Genomic_DNA"/>
</dbReference>
<feature type="chain" id="PRO_5021863983" evidence="2">
    <location>
        <begin position="24"/>
        <end position="385"/>
    </location>
</feature>
<feature type="signal peptide" evidence="2">
    <location>
        <begin position="1"/>
        <end position="23"/>
    </location>
</feature>
<dbReference type="InterPro" id="IPR029052">
    <property type="entry name" value="Metallo-depent_PP-like"/>
</dbReference>
<dbReference type="Proteomes" id="UP000317010">
    <property type="component" value="Unassembled WGS sequence"/>
</dbReference>
<accession>A0A562U1Y3</accession>
<evidence type="ECO:0000313" key="4">
    <source>
        <dbReference type="EMBL" id="TWI99334.1"/>
    </source>
</evidence>